<dbReference type="EMBL" id="CATOUU010000838">
    <property type="protein sequence ID" value="CAI9953384.1"/>
    <property type="molecule type" value="Genomic_DNA"/>
</dbReference>
<reference evidence="2 3" key="2">
    <citation type="submission" date="2024-07" db="EMBL/GenBank/DDBJ databases">
        <authorList>
            <person name="Akdeniz Z."/>
        </authorList>
    </citation>
    <scope>NUCLEOTIDE SEQUENCE [LARGE SCALE GENOMIC DNA]</scope>
</reference>
<proteinExistence type="predicted"/>
<evidence type="ECO:0000313" key="1">
    <source>
        <dbReference type="EMBL" id="CAI9953384.1"/>
    </source>
</evidence>
<organism evidence="1">
    <name type="scientific">Hexamita inflata</name>
    <dbReference type="NCBI Taxonomy" id="28002"/>
    <lineage>
        <taxon>Eukaryota</taxon>
        <taxon>Metamonada</taxon>
        <taxon>Diplomonadida</taxon>
        <taxon>Hexamitidae</taxon>
        <taxon>Hexamitinae</taxon>
        <taxon>Hexamita</taxon>
    </lineage>
</organism>
<gene>
    <name evidence="2" type="ORF">HINF_LOCUS27710</name>
    <name evidence="1" type="ORF">HINF_LOCUS41029</name>
</gene>
<dbReference type="AlphaFoldDB" id="A0AA86Q6M6"/>
<reference evidence="1" key="1">
    <citation type="submission" date="2023-06" db="EMBL/GenBank/DDBJ databases">
        <authorList>
            <person name="Kurt Z."/>
        </authorList>
    </citation>
    <scope>NUCLEOTIDE SEQUENCE</scope>
</reference>
<protein>
    <submittedName>
        <fullName evidence="2">Hypothetical_protein</fullName>
    </submittedName>
</protein>
<evidence type="ECO:0000313" key="3">
    <source>
        <dbReference type="Proteomes" id="UP001642409"/>
    </source>
</evidence>
<name>A0AA86Q6M6_9EUKA</name>
<accession>A0AA86Q6M6</accession>
<dbReference type="Proteomes" id="UP001642409">
    <property type="component" value="Unassembled WGS sequence"/>
</dbReference>
<comment type="caution">
    <text evidence="1">The sequence shown here is derived from an EMBL/GenBank/DDBJ whole genome shotgun (WGS) entry which is preliminary data.</text>
</comment>
<sequence length="162" mass="19921">MNLYMCNIIENPSFNSDITIKYLYDKNERCKYNFKYIQIQYLKYYHRYNRTDIQCIYVSYADLGYMQMWCVFRCKIISETFFYLNQNKVQIFMNMHEFFKSAEALMCNMHTLHMTDRETLSWLEQFGFDSHSSHNQEPPMQPLQNYNQFTQDEFLKFCFSLP</sequence>
<dbReference type="EMBL" id="CAXDID020000086">
    <property type="protein sequence ID" value="CAL6020689.1"/>
    <property type="molecule type" value="Genomic_DNA"/>
</dbReference>
<keyword evidence="3" id="KW-1185">Reference proteome</keyword>
<evidence type="ECO:0000313" key="2">
    <source>
        <dbReference type="EMBL" id="CAL6020689.1"/>
    </source>
</evidence>